<accession>A0A2A4X9I0</accession>
<keyword evidence="2" id="KW-0560">Oxidoreductase</keyword>
<name>A0A2A4X9I0_9GAMM</name>
<dbReference type="PROSITE" id="PS00061">
    <property type="entry name" value="ADH_SHORT"/>
    <property type="match status" value="1"/>
</dbReference>
<dbReference type="InterPro" id="IPR002347">
    <property type="entry name" value="SDR_fam"/>
</dbReference>
<dbReference type="Gene3D" id="3.40.50.720">
    <property type="entry name" value="NAD(P)-binding Rossmann-like Domain"/>
    <property type="match status" value="1"/>
</dbReference>
<organism evidence="3 4">
    <name type="scientific">SAR86 cluster bacterium</name>
    <dbReference type="NCBI Taxonomy" id="2030880"/>
    <lineage>
        <taxon>Bacteria</taxon>
        <taxon>Pseudomonadati</taxon>
        <taxon>Pseudomonadota</taxon>
        <taxon>Gammaproteobacteria</taxon>
        <taxon>SAR86 cluster</taxon>
    </lineage>
</organism>
<dbReference type="PANTHER" id="PTHR43639">
    <property type="entry name" value="OXIDOREDUCTASE, SHORT-CHAIN DEHYDROGENASE/REDUCTASE FAMILY (AFU_ORTHOLOGUE AFUA_5G02870)"/>
    <property type="match status" value="1"/>
</dbReference>
<dbReference type="PRINTS" id="PR00080">
    <property type="entry name" value="SDRFAMILY"/>
</dbReference>
<evidence type="ECO:0000313" key="3">
    <source>
        <dbReference type="EMBL" id="PCI78799.1"/>
    </source>
</evidence>
<gene>
    <name evidence="3" type="ORF">COB20_06240</name>
</gene>
<dbReference type="InterPro" id="IPR036291">
    <property type="entry name" value="NAD(P)-bd_dom_sf"/>
</dbReference>
<dbReference type="PANTHER" id="PTHR43639:SF1">
    <property type="entry name" value="SHORT-CHAIN DEHYDROGENASE_REDUCTASE FAMILY PROTEIN"/>
    <property type="match status" value="1"/>
</dbReference>
<protein>
    <submittedName>
        <fullName evidence="3">Oxidoreductase</fullName>
    </submittedName>
</protein>
<dbReference type="FunFam" id="3.40.50.720:FF:000084">
    <property type="entry name" value="Short-chain dehydrogenase reductase"/>
    <property type="match status" value="1"/>
</dbReference>
<reference evidence="4" key="1">
    <citation type="submission" date="2017-08" db="EMBL/GenBank/DDBJ databases">
        <title>A dynamic microbial community with high functional redundancy inhabits the cold, oxic subseafloor aquifer.</title>
        <authorList>
            <person name="Tully B.J."/>
            <person name="Wheat C.G."/>
            <person name="Glazer B.T."/>
            <person name="Huber J.A."/>
        </authorList>
    </citation>
    <scope>NUCLEOTIDE SEQUENCE [LARGE SCALE GENOMIC DNA]</scope>
</reference>
<evidence type="ECO:0000256" key="2">
    <source>
        <dbReference type="ARBA" id="ARBA00023002"/>
    </source>
</evidence>
<dbReference type="Proteomes" id="UP000218767">
    <property type="component" value="Unassembled WGS sequence"/>
</dbReference>
<dbReference type="SUPFAM" id="SSF51735">
    <property type="entry name" value="NAD(P)-binding Rossmann-fold domains"/>
    <property type="match status" value="1"/>
</dbReference>
<dbReference type="EMBL" id="NVUL01000027">
    <property type="protein sequence ID" value="PCI78799.1"/>
    <property type="molecule type" value="Genomic_DNA"/>
</dbReference>
<dbReference type="Pfam" id="PF13561">
    <property type="entry name" value="adh_short_C2"/>
    <property type="match status" value="1"/>
</dbReference>
<dbReference type="GO" id="GO:0016491">
    <property type="term" value="F:oxidoreductase activity"/>
    <property type="evidence" value="ECO:0007669"/>
    <property type="project" value="UniProtKB-KW"/>
</dbReference>
<proteinExistence type="inferred from homology"/>
<sequence length="255" mass="27169">MKSSNKVAIVTGSATGTGAAIAIALAKKGYNVVINYTKSKTEAEETCRLVEDAGAQALLFQGDVSKDADCRAMAAAAVEKWGRIDALVNNAGRTKFVPHQDLEDLSFEDFQDIYAVNTIGPFQMSRACAPHLKQSGKGRIVMISSVAGTHGHGSSLAYVASKGGLNSMTKGLARVMGPEITVNAICPGMIETRWLREGWGEENYEKNRAAMTRKVPLKKVAQPEDIADAVLWFIEGGALVTGELLIVDGGMHLVS</sequence>
<comment type="similarity">
    <text evidence="1">Belongs to the short-chain dehydrogenases/reductases (SDR) family.</text>
</comment>
<dbReference type="CDD" id="cd05233">
    <property type="entry name" value="SDR_c"/>
    <property type="match status" value="1"/>
</dbReference>
<evidence type="ECO:0000313" key="4">
    <source>
        <dbReference type="Proteomes" id="UP000218767"/>
    </source>
</evidence>
<comment type="caution">
    <text evidence="3">The sequence shown here is derived from an EMBL/GenBank/DDBJ whole genome shotgun (WGS) entry which is preliminary data.</text>
</comment>
<dbReference type="NCBIfam" id="NF005559">
    <property type="entry name" value="PRK07231.1"/>
    <property type="match status" value="1"/>
</dbReference>
<dbReference type="InterPro" id="IPR020904">
    <property type="entry name" value="Sc_DH/Rdtase_CS"/>
</dbReference>
<dbReference type="PRINTS" id="PR00081">
    <property type="entry name" value="GDHRDH"/>
</dbReference>
<evidence type="ECO:0000256" key="1">
    <source>
        <dbReference type="ARBA" id="ARBA00006484"/>
    </source>
</evidence>
<dbReference type="AlphaFoldDB" id="A0A2A4X9I0"/>